<organism evidence="1">
    <name type="scientific">Arundo donax</name>
    <name type="common">Giant reed</name>
    <name type="synonym">Donax arundinaceus</name>
    <dbReference type="NCBI Taxonomy" id="35708"/>
    <lineage>
        <taxon>Eukaryota</taxon>
        <taxon>Viridiplantae</taxon>
        <taxon>Streptophyta</taxon>
        <taxon>Embryophyta</taxon>
        <taxon>Tracheophyta</taxon>
        <taxon>Spermatophyta</taxon>
        <taxon>Magnoliopsida</taxon>
        <taxon>Liliopsida</taxon>
        <taxon>Poales</taxon>
        <taxon>Poaceae</taxon>
        <taxon>PACMAD clade</taxon>
        <taxon>Arundinoideae</taxon>
        <taxon>Arundineae</taxon>
        <taxon>Arundo</taxon>
    </lineage>
</organism>
<protein>
    <submittedName>
        <fullName evidence="1">Uncharacterized protein</fullName>
    </submittedName>
</protein>
<dbReference type="AlphaFoldDB" id="A0A0A9EW75"/>
<sequence length="39" mass="4874">MLTRLIINSKRKKQIKGTRNYTIKLYKKRNYTIKIFRDE</sequence>
<name>A0A0A9EW75_ARUDO</name>
<evidence type="ECO:0000313" key="1">
    <source>
        <dbReference type="EMBL" id="JAE05010.1"/>
    </source>
</evidence>
<dbReference type="EMBL" id="GBRH01192886">
    <property type="protein sequence ID" value="JAE05010.1"/>
    <property type="molecule type" value="Transcribed_RNA"/>
</dbReference>
<accession>A0A0A9EW75</accession>
<reference evidence="1" key="1">
    <citation type="submission" date="2014-09" db="EMBL/GenBank/DDBJ databases">
        <authorList>
            <person name="Magalhaes I.L.F."/>
            <person name="Oliveira U."/>
            <person name="Santos F.R."/>
            <person name="Vidigal T.H.D.A."/>
            <person name="Brescovit A.D."/>
            <person name="Santos A.J."/>
        </authorList>
    </citation>
    <scope>NUCLEOTIDE SEQUENCE</scope>
    <source>
        <tissue evidence="1">Shoot tissue taken approximately 20 cm above the soil surface</tissue>
    </source>
</reference>
<proteinExistence type="predicted"/>
<reference evidence="1" key="2">
    <citation type="journal article" date="2015" name="Data Brief">
        <title>Shoot transcriptome of the giant reed, Arundo donax.</title>
        <authorList>
            <person name="Barrero R.A."/>
            <person name="Guerrero F.D."/>
            <person name="Moolhuijzen P."/>
            <person name="Goolsby J.A."/>
            <person name="Tidwell J."/>
            <person name="Bellgard S.E."/>
            <person name="Bellgard M.I."/>
        </authorList>
    </citation>
    <scope>NUCLEOTIDE SEQUENCE</scope>
    <source>
        <tissue evidence="1">Shoot tissue taken approximately 20 cm above the soil surface</tissue>
    </source>
</reference>